<dbReference type="AlphaFoldDB" id="A0A1G1VME7"/>
<dbReference type="Proteomes" id="UP000179069">
    <property type="component" value="Unassembled WGS sequence"/>
</dbReference>
<comment type="caution">
    <text evidence="1">The sequence shown here is derived from an EMBL/GenBank/DDBJ whole genome shotgun (WGS) entry which is preliminary data.</text>
</comment>
<evidence type="ECO:0000313" key="2">
    <source>
        <dbReference type="Proteomes" id="UP000179069"/>
    </source>
</evidence>
<organism evidence="1 2">
    <name type="scientific">Candidatus Chisholmbacteria bacterium RIFCSPHIGHO2_01_FULL_49_18</name>
    <dbReference type="NCBI Taxonomy" id="1797590"/>
    <lineage>
        <taxon>Bacteria</taxon>
        <taxon>Candidatus Chisholmiibacteriota</taxon>
    </lineage>
</organism>
<evidence type="ECO:0000313" key="1">
    <source>
        <dbReference type="EMBL" id="OGY16548.1"/>
    </source>
</evidence>
<accession>A0A1G1VME7</accession>
<dbReference type="EMBL" id="MHCI01000014">
    <property type="protein sequence ID" value="OGY16548.1"/>
    <property type="molecule type" value="Genomic_DNA"/>
</dbReference>
<sequence>MEPQPGHHVENPQPDQQTGAKLEKLGSDIEEGTAEIVGGVGQLALGLASMFARVFGVNPDNSLTPPKET</sequence>
<gene>
    <name evidence="1" type="ORF">A2785_03075</name>
</gene>
<proteinExistence type="predicted"/>
<name>A0A1G1VME7_9BACT</name>
<reference evidence="1 2" key="1">
    <citation type="journal article" date="2016" name="Nat. Commun.">
        <title>Thousands of microbial genomes shed light on interconnected biogeochemical processes in an aquifer system.</title>
        <authorList>
            <person name="Anantharaman K."/>
            <person name="Brown C.T."/>
            <person name="Hug L.A."/>
            <person name="Sharon I."/>
            <person name="Castelle C.J."/>
            <person name="Probst A.J."/>
            <person name="Thomas B.C."/>
            <person name="Singh A."/>
            <person name="Wilkins M.J."/>
            <person name="Karaoz U."/>
            <person name="Brodie E.L."/>
            <person name="Williams K.H."/>
            <person name="Hubbard S.S."/>
            <person name="Banfield J.F."/>
        </authorList>
    </citation>
    <scope>NUCLEOTIDE SEQUENCE [LARGE SCALE GENOMIC DNA]</scope>
</reference>
<protein>
    <submittedName>
        <fullName evidence="1">Uncharacterized protein</fullName>
    </submittedName>
</protein>